<dbReference type="InterPro" id="IPR017900">
    <property type="entry name" value="4Fe4S_Fe_S_CS"/>
</dbReference>
<organism evidence="4 5">
    <name type="scientific">Selenihalanaerobacter shriftii</name>
    <dbReference type="NCBI Taxonomy" id="142842"/>
    <lineage>
        <taxon>Bacteria</taxon>
        <taxon>Bacillati</taxon>
        <taxon>Bacillota</taxon>
        <taxon>Clostridia</taxon>
        <taxon>Halanaerobiales</taxon>
        <taxon>Halobacteroidaceae</taxon>
        <taxon>Selenihalanaerobacter</taxon>
    </lineage>
</organism>
<dbReference type="PROSITE" id="PS00198">
    <property type="entry name" value="4FE4S_FER_1"/>
    <property type="match status" value="1"/>
</dbReference>
<evidence type="ECO:0000313" key="5">
    <source>
        <dbReference type="Proteomes" id="UP000190625"/>
    </source>
</evidence>
<dbReference type="InterPro" id="IPR009051">
    <property type="entry name" value="Helical_ferredxn"/>
</dbReference>
<protein>
    <submittedName>
        <fullName evidence="4">Heterodisulfide reductase subunit C</fullName>
    </submittedName>
</protein>
<accession>A0A1T4QD37</accession>
<evidence type="ECO:0000256" key="3">
    <source>
        <dbReference type="ARBA" id="ARBA00023014"/>
    </source>
</evidence>
<dbReference type="GO" id="GO:0005886">
    <property type="term" value="C:plasma membrane"/>
    <property type="evidence" value="ECO:0007669"/>
    <property type="project" value="TreeGrafter"/>
</dbReference>
<keyword evidence="1" id="KW-0479">Metal-binding</keyword>
<reference evidence="5" key="1">
    <citation type="submission" date="2017-02" db="EMBL/GenBank/DDBJ databases">
        <authorList>
            <person name="Varghese N."/>
            <person name="Submissions S."/>
        </authorList>
    </citation>
    <scope>NUCLEOTIDE SEQUENCE [LARGE SCALE GENOMIC DNA]</scope>
    <source>
        <strain evidence="5">ATCC BAA-73</strain>
    </source>
</reference>
<evidence type="ECO:0000256" key="1">
    <source>
        <dbReference type="ARBA" id="ARBA00022723"/>
    </source>
</evidence>
<evidence type="ECO:0000313" key="4">
    <source>
        <dbReference type="EMBL" id="SKA01148.1"/>
    </source>
</evidence>
<dbReference type="Proteomes" id="UP000190625">
    <property type="component" value="Unassembled WGS sequence"/>
</dbReference>
<dbReference type="SUPFAM" id="SSF46548">
    <property type="entry name" value="alpha-helical ferredoxin"/>
    <property type="match status" value="1"/>
</dbReference>
<proteinExistence type="predicted"/>
<dbReference type="RefSeq" id="WP_078810923.1">
    <property type="nucleotide sequence ID" value="NZ_FUWM01000026.1"/>
</dbReference>
<dbReference type="STRING" id="142842.SAMN02745118_02500"/>
<dbReference type="PANTHER" id="PTHR43255">
    <property type="entry name" value="IRON-SULFUR-BINDING OXIDOREDUCTASE FADF-RELATED-RELATED"/>
    <property type="match status" value="1"/>
</dbReference>
<dbReference type="EMBL" id="FUWM01000026">
    <property type="protein sequence ID" value="SKA01148.1"/>
    <property type="molecule type" value="Genomic_DNA"/>
</dbReference>
<dbReference type="GO" id="GO:0046872">
    <property type="term" value="F:metal ion binding"/>
    <property type="evidence" value="ECO:0007669"/>
    <property type="project" value="UniProtKB-KW"/>
</dbReference>
<dbReference type="GO" id="GO:0051536">
    <property type="term" value="F:iron-sulfur cluster binding"/>
    <property type="evidence" value="ECO:0007669"/>
    <property type="project" value="UniProtKB-KW"/>
</dbReference>
<dbReference type="OrthoDB" id="9794954at2"/>
<dbReference type="InterPro" id="IPR051460">
    <property type="entry name" value="HdrC_iron-sulfur_subunit"/>
</dbReference>
<dbReference type="Pfam" id="PF13534">
    <property type="entry name" value="Fer4_17"/>
    <property type="match status" value="1"/>
</dbReference>
<evidence type="ECO:0000256" key="2">
    <source>
        <dbReference type="ARBA" id="ARBA00023004"/>
    </source>
</evidence>
<dbReference type="PANTHER" id="PTHR43255:SF2">
    <property type="entry name" value="HETERODISULFIDE REDUCTASE RELATED PROTEIN"/>
    <property type="match status" value="1"/>
</dbReference>
<keyword evidence="2" id="KW-0408">Iron</keyword>
<name>A0A1T4QD37_9FIRM</name>
<keyword evidence="3" id="KW-0411">Iron-sulfur</keyword>
<dbReference type="AlphaFoldDB" id="A0A1T4QD37"/>
<keyword evidence="5" id="KW-1185">Reference proteome</keyword>
<gene>
    <name evidence="4" type="ORF">SAMN02745118_02500</name>
</gene>
<dbReference type="Gene3D" id="1.10.1060.10">
    <property type="entry name" value="Alpha-helical ferredoxin"/>
    <property type="match status" value="1"/>
</dbReference>
<sequence>MLYKIDPTPANDSFLRKVESRTNSNLTKCLQCYKCGGMCQKSAKFDYTPRQLLEQIIDGLEDTVLNSRAIWICETCDECQVNCPAAISVNQIMKTLREMAREKGIKPNTSEINRRFVKKAHCPKKEG</sequence>